<proteinExistence type="predicted"/>
<accession>A0A249VYH2</accession>
<dbReference type="SUPFAM" id="SSF52980">
    <property type="entry name" value="Restriction endonuclease-like"/>
    <property type="match status" value="1"/>
</dbReference>
<dbReference type="RefSeq" id="WP_005498244.1">
    <property type="nucleotide sequence ID" value="NZ_CP023247.2"/>
</dbReference>
<evidence type="ECO:0000313" key="3">
    <source>
        <dbReference type="Proteomes" id="UP000191946"/>
    </source>
</evidence>
<evidence type="ECO:0000313" key="1">
    <source>
        <dbReference type="EMBL" id="ASZ49436.1"/>
    </source>
</evidence>
<name>A0A249VYH2_VIBPH</name>
<dbReference type="AlphaFoldDB" id="A0A249VYH2"/>
<dbReference type="EMBL" id="LHQV01000015">
    <property type="protein sequence ID" value="OQJ99280.1"/>
    <property type="molecule type" value="Genomic_DNA"/>
</dbReference>
<sequence>MLDCELNYFDKLFLDLKESGYSYCPYKLVIEAYLYRNPSKKRKTKPQPNRDESFWNSKFVFDIPLSTYKTDIFILALTRYFAQDIAKNFNLMTKIYAESPVTIRTAIRRSQLVLKKEHAKWNEIRTLANQNPHELIELITTCEAFQSAHKDRLNLVKEFSKPLQPLTLFELMSLSAAYSFKHLKEQAVSFDGGLISADSQLRALTELMQWKLRHVSNESFTLNDIKISQSLKKYHAPLIFPSNEDNSRAEAFLEIFSQLVQAQVELDEFISQSVYPFCFDDSLLFSVKNERLTLTHLDSGLDDTWERNGNRQKMLRGYWFNLAVNEFISSGMASKQIGTSENHESNQLAYVKAIASSLELQKVYGFTSSVTISSGFNVNLFQALLAQELMISFYSKEYIEAFDREYAEVGDWKKAIGLVTIQGLATGQNRFPITWSLWKDKVNNIVGWTVSDDFPNGNINAAKAILDFWCLDLKKRSALLKASPTSELQPLTEKPVFKIGSYCVQLPWLMSAQISSVNAVNNLRRFANQRSSLKDETTRIENQLGDEFKLRGFSVLKNFTVKSCGGSDVGEIDLICVIDNIVIVIEVKSTYCRTTKSEIIYHRDKTLRKAGMQVRKKVDAIIREIQVDDQLRKTLKLTTDTPNVVGLIADTSIEFDHEYFSGFMKVTIEELLIALADNAHFLCNQEQKFSSSLASGEQVNLVSEAHSLYENGFSGKEFLEVIEHSRVWESADHFNCGKS</sequence>
<protein>
    <recommendedName>
        <fullName evidence="4">NERD domain-containing protein</fullName>
    </recommendedName>
</protein>
<dbReference type="InterPro" id="IPR011335">
    <property type="entry name" value="Restrct_endonuc-II-like"/>
</dbReference>
<evidence type="ECO:0000313" key="2">
    <source>
        <dbReference type="EMBL" id="OQJ99280.1"/>
    </source>
</evidence>
<dbReference type="Proteomes" id="UP000191946">
    <property type="component" value="Unassembled WGS sequence"/>
</dbReference>
<dbReference type="EMBL" id="CP023247">
    <property type="protein sequence ID" value="ASZ49436.1"/>
    <property type="molecule type" value="Genomic_DNA"/>
</dbReference>
<keyword evidence="3" id="KW-1185">Reference proteome</keyword>
<organism evidence="1">
    <name type="scientific">Vibrio parahaemolyticus</name>
    <dbReference type="NCBI Taxonomy" id="670"/>
    <lineage>
        <taxon>Bacteria</taxon>
        <taxon>Pseudomonadati</taxon>
        <taxon>Pseudomonadota</taxon>
        <taxon>Gammaproteobacteria</taxon>
        <taxon>Vibrionales</taxon>
        <taxon>Vibrionaceae</taxon>
        <taxon>Vibrio</taxon>
    </lineage>
</organism>
<gene>
    <name evidence="2" type="ORF">AKG60_14815</name>
    <name evidence="1" type="ORF">YA91_02160</name>
</gene>
<evidence type="ECO:0008006" key="4">
    <source>
        <dbReference type="Google" id="ProtNLM"/>
    </source>
</evidence>
<reference evidence="2 3" key="1">
    <citation type="submission" date="2015-08" db="EMBL/GenBank/DDBJ databases">
        <title>Draft Genome Sequences of Vibrio parahaemolyticus Strains.</title>
        <authorList>
            <person name="Gonzalez-Escalona N."/>
            <person name="DePaola A."/>
        </authorList>
    </citation>
    <scope>NUCLEOTIDE SEQUENCE [LARGE SCALE GENOMIC DNA]</scope>
    <source>
        <strain evidence="2 3">CFSAN001621</strain>
    </source>
</reference>
<reference evidence="1" key="2">
    <citation type="submission" date="2017-09" db="EMBL/GenBank/DDBJ databases">
        <authorList>
            <person name="Ehlers B."/>
            <person name="Leendertz F.H."/>
        </authorList>
    </citation>
    <scope>NUCLEOTIDE SEQUENCE</scope>
    <source>
        <strain evidence="1">MAVP-26</strain>
    </source>
</reference>